<dbReference type="EMBL" id="NAPY01000046">
    <property type="protein sequence ID" value="MUL38700.1"/>
    <property type="molecule type" value="Genomic_DNA"/>
</dbReference>
<evidence type="ECO:0000313" key="2">
    <source>
        <dbReference type="Proteomes" id="UP000441797"/>
    </source>
</evidence>
<dbReference type="AlphaFoldDB" id="A0A6N8FZY3"/>
<accession>A0A6N8FZY3</accession>
<dbReference type="OrthoDB" id="9798792at2"/>
<dbReference type="InterPro" id="IPR026350">
    <property type="entry name" value="GxxExxY"/>
</dbReference>
<dbReference type="Pfam" id="PF13366">
    <property type="entry name" value="PDDEXK_3"/>
    <property type="match status" value="1"/>
</dbReference>
<protein>
    <submittedName>
        <fullName evidence="1">GxxExxY protein</fullName>
    </submittedName>
</protein>
<keyword evidence="2" id="KW-1185">Reference proteome</keyword>
<organism evidence="1 2">
    <name type="scientific">Gloeocapsopsis dulcis AAB1 = 1H9</name>
    <dbReference type="NCBI Taxonomy" id="1433147"/>
    <lineage>
        <taxon>Bacteria</taxon>
        <taxon>Bacillati</taxon>
        <taxon>Cyanobacteriota</taxon>
        <taxon>Cyanophyceae</taxon>
        <taxon>Oscillatoriophycideae</taxon>
        <taxon>Chroococcales</taxon>
        <taxon>Chroococcaceae</taxon>
        <taxon>Gloeocapsopsis</taxon>
        <taxon>Gloeocapsopsis dulcis</taxon>
    </lineage>
</organism>
<reference evidence="1 2" key="1">
    <citation type="journal article" date="2019" name="Front. Microbiol.">
        <title>Genomic Features for Desiccation Tolerance and Sugar Biosynthesis in the Extremophile Gloeocapsopsis sp. UTEX B3054.</title>
        <authorList>
            <person name="Urrejola C."/>
            <person name="Alcorta J."/>
            <person name="Salas L."/>
            <person name="Vasquez M."/>
            <person name="Polz M.F."/>
            <person name="Vicuna R."/>
            <person name="Diez B."/>
        </authorList>
    </citation>
    <scope>NUCLEOTIDE SEQUENCE [LARGE SCALE GENOMIC DNA]</scope>
    <source>
        <strain evidence="1 2">1H9</strain>
    </source>
</reference>
<proteinExistence type="predicted"/>
<comment type="caution">
    <text evidence="1">The sequence shown here is derived from an EMBL/GenBank/DDBJ whole genome shotgun (WGS) entry which is preliminary data.</text>
</comment>
<dbReference type="Proteomes" id="UP000441797">
    <property type="component" value="Unassembled WGS sequence"/>
</dbReference>
<gene>
    <name evidence="1" type="ORF">BWI75_20835</name>
</gene>
<evidence type="ECO:0000313" key="1">
    <source>
        <dbReference type="EMBL" id="MUL38700.1"/>
    </source>
</evidence>
<sequence length="139" mass="15368">MEGTNHKDTKDTKGRLEEGTEQLAYAVIGAAIEVHRVLGPGFLERVYQEALVVEFLMRGIPHQVQKPIAVEYKGNPIGEGKLDFLVGNTLIIELKAVEKLAPIHEAQVLSYLKMTGCPLALLINFNAPLLRNGIKRIIL</sequence>
<dbReference type="NCBIfam" id="TIGR04256">
    <property type="entry name" value="GxxExxY"/>
    <property type="match status" value="1"/>
</dbReference>
<dbReference type="RefSeq" id="WP_105218649.1">
    <property type="nucleotide sequence ID" value="NZ_CAWNSU010000133.1"/>
</dbReference>
<name>A0A6N8FZY3_9CHRO</name>